<dbReference type="PANTHER" id="PTHR10859">
    <property type="entry name" value="GLYCOSYL TRANSFERASE"/>
    <property type="match status" value="1"/>
</dbReference>
<accession>A0A1F7JCW4</accession>
<feature type="domain" description="Glycosyltransferase 2-like" evidence="1">
    <location>
        <begin position="7"/>
        <end position="177"/>
    </location>
</feature>
<dbReference type="GO" id="GO:0006487">
    <property type="term" value="P:protein N-linked glycosylation"/>
    <property type="evidence" value="ECO:0007669"/>
    <property type="project" value="TreeGrafter"/>
</dbReference>
<dbReference type="PANTHER" id="PTHR10859:SF91">
    <property type="entry name" value="DOLICHYL-PHOSPHATE BETA-GLUCOSYLTRANSFERASE"/>
    <property type="match status" value="1"/>
</dbReference>
<reference evidence="2 3" key="1">
    <citation type="journal article" date="2016" name="Nat. Commun.">
        <title>Thousands of microbial genomes shed light on interconnected biogeochemical processes in an aquifer system.</title>
        <authorList>
            <person name="Anantharaman K."/>
            <person name="Brown C.T."/>
            <person name="Hug L.A."/>
            <person name="Sharon I."/>
            <person name="Castelle C.J."/>
            <person name="Probst A.J."/>
            <person name="Thomas B.C."/>
            <person name="Singh A."/>
            <person name="Wilkins M.J."/>
            <person name="Karaoz U."/>
            <person name="Brodie E.L."/>
            <person name="Williams K.H."/>
            <person name="Hubbard S.S."/>
            <person name="Banfield J.F."/>
        </authorList>
    </citation>
    <scope>NUCLEOTIDE SEQUENCE [LARGE SCALE GENOMIC DNA]</scope>
</reference>
<dbReference type="AlphaFoldDB" id="A0A1F7JCW4"/>
<organism evidence="2 3">
    <name type="scientific">Candidatus Roizmanbacteria bacterium RIFCSPLOWO2_02_FULL_36_11</name>
    <dbReference type="NCBI Taxonomy" id="1802071"/>
    <lineage>
        <taxon>Bacteria</taxon>
        <taxon>Candidatus Roizmaniibacteriota</taxon>
    </lineage>
</organism>
<evidence type="ECO:0000259" key="1">
    <source>
        <dbReference type="Pfam" id="PF00535"/>
    </source>
</evidence>
<evidence type="ECO:0000313" key="2">
    <source>
        <dbReference type="EMBL" id="OGK53458.1"/>
    </source>
</evidence>
<gene>
    <name evidence="2" type="ORF">A3H78_02900</name>
</gene>
<dbReference type="InterPro" id="IPR001173">
    <property type="entry name" value="Glyco_trans_2-like"/>
</dbReference>
<dbReference type="EMBL" id="MGAV01000019">
    <property type="protein sequence ID" value="OGK53458.1"/>
    <property type="molecule type" value="Genomic_DNA"/>
</dbReference>
<dbReference type="Gene3D" id="3.90.550.10">
    <property type="entry name" value="Spore Coat Polysaccharide Biosynthesis Protein SpsA, Chain A"/>
    <property type="match status" value="1"/>
</dbReference>
<dbReference type="Proteomes" id="UP000177418">
    <property type="component" value="Unassembled WGS sequence"/>
</dbReference>
<comment type="caution">
    <text evidence="2">The sequence shown here is derived from an EMBL/GenBank/DDBJ whole genome shotgun (WGS) entry which is preliminary data.</text>
</comment>
<name>A0A1F7JCW4_9BACT</name>
<dbReference type="InterPro" id="IPR029044">
    <property type="entry name" value="Nucleotide-diphossugar_trans"/>
</dbReference>
<proteinExistence type="predicted"/>
<dbReference type="SUPFAM" id="SSF53448">
    <property type="entry name" value="Nucleotide-diphospho-sugar transferases"/>
    <property type="match status" value="1"/>
</dbReference>
<evidence type="ECO:0000313" key="3">
    <source>
        <dbReference type="Proteomes" id="UP000177418"/>
    </source>
</evidence>
<sequence length="240" mass="27135">MNPLDLSIIIPAYNEEKKIATDIEEAFKYLGNSKYKGEVIVSTDGVTDNTNNIVGDLQKKYKNLILLTEKNKIGKGAAIKAGVSIAKGKYIMFADAGLCVPFRYINDGLKKINEGFDMILASRALKTSKIERKQPLYRQLGSRIFSLIVRFILGIPRQIKDTQCGFKIYNNAVAKDLFQQLQTQAMMFDIELILRAKKKGYKIAVFPVDWKNDADTKLKPVSGSIKILNDLYRIKIVYKL</sequence>
<protein>
    <recommendedName>
        <fullName evidence="1">Glycosyltransferase 2-like domain-containing protein</fullName>
    </recommendedName>
</protein>
<dbReference type="Pfam" id="PF00535">
    <property type="entry name" value="Glycos_transf_2"/>
    <property type="match status" value="1"/>
</dbReference>